<dbReference type="AlphaFoldDB" id="F0J335"/>
<feature type="region of interest" description="Disordered" evidence="1">
    <location>
        <begin position="92"/>
        <end position="119"/>
    </location>
</feature>
<evidence type="ECO:0000256" key="2">
    <source>
        <dbReference type="SAM" id="Phobius"/>
    </source>
</evidence>
<organism evidence="3 4">
    <name type="scientific">Acidiphilium multivorum (strain DSM 11245 / JCM 8867 / NBRC 100883 / AIU 301)</name>
    <dbReference type="NCBI Taxonomy" id="926570"/>
    <lineage>
        <taxon>Bacteria</taxon>
        <taxon>Pseudomonadati</taxon>
        <taxon>Pseudomonadota</taxon>
        <taxon>Alphaproteobacteria</taxon>
        <taxon>Acetobacterales</taxon>
        <taxon>Acidocellaceae</taxon>
        <taxon>Acidiphilium</taxon>
    </lineage>
</organism>
<dbReference type="Proteomes" id="UP000007100">
    <property type="component" value="Chromosome"/>
</dbReference>
<name>F0J335_ACIMA</name>
<evidence type="ECO:0000313" key="4">
    <source>
        <dbReference type="Proteomes" id="UP000007100"/>
    </source>
</evidence>
<keyword evidence="4" id="KW-1185">Reference proteome</keyword>
<gene>
    <name evidence="3" type="ordered locus">ACMV_26340</name>
</gene>
<dbReference type="EMBL" id="AP012035">
    <property type="protein sequence ID" value="BAJ81981.1"/>
    <property type="molecule type" value="Genomic_DNA"/>
</dbReference>
<dbReference type="HOGENOM" id="CLU_2056242_0_0_5"/>
<feature type="transmembrane region" description="Helical" evidence="2">
    <location>
        <begin position="45"/>
        <end position="70"/>
    </location>
</feature>
<keyword evidence="2" id="KW-0472">Membrane</keyword>
<keyword evidence="2" id="KW-1133">Transmembrane helix</keyword>
<feature type="compositionally biased region" description="Polar residues" evidence="1">
    <location>
        <begin position="102"/>
        <end position="119"/>
    </location>
</feature>
<protein>
    <submittedName>
        <fullName evidence="3">Uncharacterized protein</fullName>
    </submittedName>
</protein>
<evidence type="ECO:0000313" key="3">
    <source>
        <dbReference type="EMBL" id="BAJ81981.1"/>
    </source>
</evidence>
<accession>F0J335</accession>
<feature type="transmembrane region" description="Helical" evidence="2">
    <location>
        <begin position="20"/>
        <end position="39"/>
    </location>
</feature>
<proteinExistence type="predicted"/>
<dbReference type="KEGG" id="amv:ACMV_26340"/>
<evidence type="ECO:0000256" key="1">
    <source>
        <dbReference type="SAM" id="MobiDB-lite"/>
    </source>
</evidence>
<sequence length="119" mass="12181">MNACCDNTGTTRRSGWRRFLTGRIAIVVGLVVIAGGGLAVGGWGWLVAAGLAPIILSLLPCLVMCGLGLCMMGMNKSKSNAAPAIDAAIQNGDGTVRRGDSMPSSAVPSIAHRQSQNVT</sequence>
<reference evidence="3 4" key="1">
    <citation type="submission" date="2010-12" db="EMBL/GenBank/DDBJ databases">
        <title>Whole genome sequence of Acidiphilium multivorum AIU301.</title>
        <authorList>
            <person name="Narita-Yamada S."/>
            <person name="Nakamura S."/>
            <person name="Ito N."/>
            <person name="Takarada H."/>
            <person name="Katano Y."/>
            <person name="Nakazawa H."/>
            <person name="Hosoyama A."/>
            <person name="Yamada R."/>
            <person name="Fujita N."/>
        </authorList>
    </citation>
    <scope>NUCLEOTIDE SEQUENCE [LARGE SCALE GENOMIC DNA]</scope>
    <source>
        <strain evidence="4">DSM 11245 / JCM 8867 / AIU301</strain>
    </source>
</reference>
<keyword evidence="2" id="KW-0812">Transmembrane</keyword>